<reference evidence="2" key="1">
    <citation type="journal article" date="2020" name="Cell">
        <title>Large-Scale Comparative Analyses of Tick Genomes Elucidate Their Genetic Diversity and Vector Capacities.</title>
        <authorList>
            <consortium name="Tick Genome and Microbiome Consortium (TIGMIC)"/>
            <person name="Jia N."/>
            <person name="Wang J."/>
            <person name="Shi W."/>
            <person name="Du L."/>
            <person name="Sun Y."/>
            <person name="Zhan W."/>
            <person name="Jiang J.F."/>
            <person name="Wang Q."/>
            <person name="Zhang B."/>
            <person name="Ji P."/>
            <person name="Bell-Sakyi L."/>
            <person name="Cui X.M."/>
            <person name="Yuan T.T."/>
            <person name="Jiang B.G."/>
            <person name="Yang W.F."/>
            <person name="Lam T.T."/>
            <person name="Chang Q.C."/>
            <person name="Ding S.J."/>
            <person name="Wang X.J."/>
            <person name="Zhu J.G."/>
            <person name="Ruan X.D."/>
            <person name="Zhao L."/>
            <person name="Wei J.T."/>
            <person name="Ye R.Z."/>
            <person name="Que T.C."/>
            <person name="Du C.H."/>
            <person name="Zhou Y.H."/>
            <person name="Cheng J.X."/>
            <person name="Dai P.F."/>
            <person name="Guo W.B."/>
            <person name="Han X.H."/>
            <person name="Huang E.J."/>
            <person name="Li L.F."/>
            <person name="Wei W."/>
            <person name="Gao Y.C."/>
            <person name="Liu J.Z."/>
            <person name="Shao H.Z."/>
            <person name="Wang X."/>
            <person name="Wang C.C."/>
            <person name="Yang T.C."/>
            <person name="Huo Q.B."/>
            <person name="Li W."/>
            <person name="Chen H.Y."/>
            <person name="Chen S.E."/>
            <person name="Zhou L.G."/>
            <person name="Ni X.B."/>
            <person name="Tian J.H."/>
            <person name="Sheng Y."/>
            <person name="Liu T."/>
            <person name="Pan Y.S."/>
            <person name="Xia L.Y."/>
            <person name="Li J."/>
            <person name="Zhao F."/>
            <person name="Cao W.C."/>
        </authorList>
    </citation>
    <scope>NUCLEOTIDE SEQUENCE</scope>
    <source>
        <strain evidence="2">Rsan-2018</strain>
    </source>
</reference>
<feature type="compositionally biased region" description="Polar residues" evidence="1">
    <location>
        <begin position="64"/>
        <end position="74"/>
    </location>
</feature>
<evidence type="ECO:0000256" key="1">
    <source>
        <dbReference type="SAM" id="MobiDB-lite"/>
    </source>
</evidence>
<reference evidence="2" key="2">
    <citation type="submission" date="2021-09" db="EMBL/GenBank/DDBJ databases">
        <authorList>
            <person name="Jia N."/>
            <person name="Wang J."/>
            <person name="Shi W."/>
            <person name="Du L."/>
            <person name="Sun Y."/>
            <person name="Zhan W."/>
            <person name="Jiang J."/>
            <person name="Wang Q."/>
            <person name="Zhang B."/>
            <person name="Ji P."/>
            <person name="Sakyi L.B."/>
            <person name="Cui X."/>
            <person name="Yuan T."/>
            <person name="Jiang B."/>
            <person name="Yang W."/>
            <person name="Lam T.T.-Y."/>
            <person name="Chang Q."/>
            <person name="Ding S."/>
            <person name="Wang X."/>
            <person name="Zhu J."/>
            <person name="Ruan X."/>
            <person name="Zhao L."/>
            <person name="Wei J."/>
            <person name="Que T."/>
            <person name="Du C."/>
            <person name="Cheng J."/>
            <person name="Dai P."/>
            <person name="Han X."/>
            <person name="Huang E."/>
            <person name="Gao Y."/>
            <person name="Liu J."/>
            <person name="Shao H."/>
            <person name="Ye R."/>
            <person name="Li L."/>
            <person name="Wei W."/>
            <person name="Wang X."/>
            <person name="Wang C."/>
            <person name="Huo Q."/>
            <person name="Li W."/>
            <person name="Guo W."/>
            <person name="Chen H."/>
            <person name="Chen S."/>
            <person name="Zhou L."/>
            <person name="Zhou L."/>
            <person name="Ni X."/>
            <person name="Tian J."/>
            <person name="Zhou Y."/>
            <person name="Sheng Y."/>
            <person name="Liu T."/>
            <person name="Pan Y."/>
            <person name="Xia L."/>
            <person name="Li J."/>
            <person name="Zhao F."/>
            <person name="Cao W."/>
        </authorList>
    </citation>
    <scope>NUCLEOTIDE SEQUENCE</scope>
    <source>
        <strain evidence="2">Rsan-2018</strain>
        <tissue evidence="2">Larvae</tissue>
    </source>
</reference>
<name>A0A9D4Q2U9_RHISA</name>
<accession>A0A9D4Q2U9</accession>
<dbReference type="EMBL" id="JABSTV010001249">
    <property type="protein sequence ID" value="KAH7963593.1"/>
    <property type="molecule type" value="Genomic_DNA"/>
</dbReference>
<proteinExistence type="predicted"/>
<keyword evidence="3" id="KW-1185">Reference proteome</keyword>
<evidence type="ECO:0000313" key="3">
    <source>
        <dbReference type="Proteomes" id="UP000821837"/>
    </source>
</evidence>
<protein>
    <submittedName>
        <fullName evidence="2">Uncharacterized protein</fullName>
    </submittedName>
</protein>
<sequence>MLRKAQTRSSEGERWLRGIVKTTTGFRMVTIQTATGELQRHLDQVRLRQSPAEETKPSPKKETASLQGTASVPT</sequence>
<gene>
    <name evidence="2" type="ORF">HPB52_021669</name>
</gene>
<dbReference type="AlphaFoldDB" id="A0A9D4Q2U9"/>
<evidence type="ECO:0000313" key="2">
    <source>
        <dbReference type="EMBL" id="KAH7963593.1"/>
    </source>
</evidence>
<feature type="compositionally biased region" description="Basic and acidic residues" evidence="1">
    <location>
        <begin position="40"/>
        <end position="63"/>
    </location>
</feature>
<feature type="region of interest" description="Disordered" evidence="1">
    <location>
        <begin position="40"/>
        <end position="74"/>
    </location>
</feature>
<organism evidence="2 3">
    <name type="scientific">Rhipicephalus sanguineus</name>
    <name type="common">Brown dog tick</name>
    <name type="synonym">Ixodes sanguineus</name>
    <dbReference type="NCBI Taxonomy" id="34632"/>
    <lineage>
        <taxon>Eukaryota</taxon>
        <taxon>Metazoa</taxon>
        <taxon>Ecdysozoa</taxon>
        <taxon>Arthropoda</taxon>
        <taxon>Chelicerata</taxon>
        <taxon>Arachnida</taxon>
        <taxon>Acari</taxon>
        <taxon>Parasitiformes</taxon>
        <taxon>Ixodida</taxon>
        <taxon>Ixodoidea</taxon>
        <taxon>Ixodidae</taxon>
        <taxon>Rhipicephalinae</taxon>
        <taxon>Rhipicephalus</taxon>
        <taxon>Rhipicephalus</taxon>
    </lineage>
</organism>
<comment type="caution">
    <text evidence="2">The sequence shown here is derived from an EMBL/GenBank/DDBJ whole genome shotgun (WGS) entry which is preliminary data.</text>
</comment>
<dbReference type="Proteomes" id="UP000821837">
    <property type="component" value="Chromosome 3"/>
</dbReference>